<dbReference type="STRING" id="373903.Hore_04530"/>
<keyword evidence="3" id="KW-1185">Reference proteome</keyword>
<dbReference type="OrthoDB" id="9976431at2"/>
<dbReference type="AlphaFoldDB" id="B8D1Y4"/>
<accession>B8D1Y4</accession>
<keyword evidence="1" id="KW-0812">Transmembrane</keyword>
<dbReference type="Proteomes" id="UP000000719">
    <property type="component" value="Chromosome"/>
</dbReference>
<protein>
    <submittedName>
        <fullName evidence="2">Uncharacterized protein</fullName>
    </submittedName>
</protein>
<gene>
    <name evidence="2" type="ordered locus">Hore_04530</name>
</gene>
<evidence type="ECO:0000256" key="1">
    <source>
        <dbReference type="SAM" id="Phobius"/>
    </source>
</evidence>
<feature type="transmembrane region" description="Helical" evidence="1">
    <location>
        <begin position="101"/>
        <end position="121"/>
    </location>
</feature>
<evidence type="ECO:0000313" key="2">
    <source>
        <dbReference type="EMBL" id="ACL69211.1"/>
    </source>
</evidence>
<keyword evidence="1" id="KW-0472">Membrane</keyword>
<dbReference type="EMBL" id="CP001098">
    <property type="protein sequence ID" value="ACL69211.1"/>
    <property type="molecule type" value="Genomic_DNA"/>
</dbReference>
<feature type="transmembrane region" description="Helical" evidence="1">
    <location>
        <begin position="141"/>
        <end position="165"/>
    </location>
</feature>
<name>B8D1Y4_HALOH</name>
<organism evidence="2 3">
    <name type="scientific">Halothermothrix orenii (strain H 168 / OCM 544 / DSM 9562)</name>
    <dbReference type="NCBI Taxonomy" id="373903"/>
    <lineage>
        <taxon>Bacteria</taxon>
        <taxon>Bacillati</taxon>
        <taxon>Bacillota</taxon>
        <taxon>Clostridia</taxon>
        <taxon>Halanaerobiales</taxon>
        <taxon>Halothermotrichaceae</taxon>
        <taxon>Halothermothrix</taxon>
    </lineage>
</organism>
<proteinExistence type="predicted"/>
<feature type="transmembrane region" description="Helical" evidence="1">
    <location>
        <begin position="204"/>
        <end position="224"/>
    </location>
</feature>
<feature type="transmembrane region" description="Helical" evidence="1">
    <location>
        <begin position="177"/>
        <end position="198"/>
    </location>
</feature>
<keyword evidence="1" id="KW-1133">Transmembrane helix</keyword>
<evidence type="ECO:0000313" key="3">
    <source>
        <dbReference type="Proteomes" id="UP000000719"/>
    </source>
</evidence>
<dbReference type="RefSeq" id="WP_012635399.1">
    <property type="nucleotide sequence ID" value="NC_011899.1"/>
</dbReference>
<dbReference type="KEGG" id="hor:Hore_04530"/>
<reference evidence="2 3" key="1">
    <citation type="journal article" date="2009" name="PLoS ONE">
        <title>Genome analysis of the anaerobic thermohalophilic bacterium Halothermothrix orenii.</title>
        <authorList>
            <person name="Mavromatis K."/>
            <person name="Ivanova N."/>
            <person name="Anderson I."/>
            <person name="Lykidis A."/>
            <person name="Hooper S.D."/>
            <person name="Sun H."/>
            <person name="Kunin V."/>
            <person name="Lapidus A."/>
            <person name="Hugenholtz P."/>
            <person name="Patel B."/>
            <person name="Kyrpides N.C."/>
        </authorList>
    </citation>
    <scope>NUCLEOTIDE SEQUENCE [LARGE SCALE GENOMIC DNA]</scope>
    <source>
        <strain evidence="3">H 168 / OCM 544 / DSM 9562</strain>
    </source>
</reference>
<dbReference type="HOGENOM" id="CLU_1198443_0_0_9"/>
<feature type="transmembrane region" description="Helical" evidence="1">
    <location>
        <begin position="20"/>
        <end position="39"/>
    </location>
</feature>
<sequence>MSNNKNIKKALFEVEKTALFIVLMILTINLTINGLVVVFDASTPTVYFKSQLFFSIFISGFVYLIIYGINNIITSLPFLVSLNCPRKVVAKNIIFTGLKRSFIFTLLILFIKVIVFGRVITDSYAVSAFGMDLTSNTPGDIFVIALLLYVALNFINSLITLISLLGVRYGWQYALSVIFFAFGTLFIFFKSIVLLVIFGWQLNMFILLMIILITLFYLLNYRLIKNFEYKY</sequence>
<feature type="transmembrane region" description="Helical" evidence="1">
    <location>
        <begin position="51"/>
        <end position="80"/>
    </location>
</feature>